<evidence type="ECO:0000256" key="14">
    <source>
        <dbReference type="SAM" id="SignalP"/>
    </source>
</evidence>
<keyword evidence="10" id="KW-0472">Membrane</keyword>
<keyword evidence="6" id="KW-0349">Heme</keyword>
<comment type="subcellular location">
    <subcellularLocation>
        <location evidence="1">Cell membrane</location>
        <topology evidence="1">Lipid-anchor</topology>
        <topology evidence="1">GPI-anchor</topology>
    </subcellularLocation>
    <subcellularLocation>
        <location evidence="2">Secreted</location>
    </subcellularLocation>
</comment>
<evidence type="ECO:0000256" key="11">
    <source>
        <dbReference type="ARBA" id="ARBA00023157"/>
    </source>
</evidence>
<protein>
    <recommendedName>
        <fullName evidence="15">CFEM domain-containing protein</fullName>
    </recommendedName>
</protein>
<keyword evidence="9" id="KW-0408">Iron</keyword>
<dbReference type="InterPro" id="IPR008427">
    <property type="entry name" value="Extracellular_membr_CFEM_dom"/>
</dbReference>
<dbReference type="HOGENOM" id="CLU_063084_6_1_1"/>
<keyword evidence="5" id="KW-0964">Secreted</keyword>
<dbReference type="GO" id="GO:0005576">
    <property type="term" value="C:extracellular region"/>
    <property type="evidence" value="ECO:0007669"/>
    <property type="project" value="UniProtKB-SubCell"/>
</dbReference>
<gene>
    <name evidence="16" type="ORF">M407DRAFT_30286</name>
</gene>
<evidence type="ECO:0000256" key="2">
    <source>
        <dbReference type="ARBA" id="ARBA00004613"/>
    </source>
</evidence>
<feature type="domain" description="CFEM" evidence="15">
    <location>
        <begin position="3"/>
        <end position="100"/>
    </location>
</feature>
<dbReference type="InterPro" id="IPR051735">
    <property type="entry name" value="CFEM_domain"/>
</dbReference>
<dbReference type="AlphaFoldDB" id="A0A0C3Q8H7"/>
<dbReference type="GO" id="GO:0005886">
    <property type="term" value="C:plasma membrane"/>
    <property type="evidence" value="ECO:0007669"/>
    <property type="project" value="UniProtKB-SubCell"/>
</dbReference>
<evidence type="ECO:0000256" key="4">
    <source>
        <dbReference type="ARBA" id="ARBA00022475"/>
    </source>
</evidence>
<keyword evidence="17" id="KW-1185">Reference proteome</keyword>
<evidence type="ECO:0000256" key="3">
    <source>
        <dbReference type="ARBA" id="ARBA00010031"/>
    </source>
</evidence>
<reference evidence="16 17" key="1">
    <citation type="submission" date="2014-04" db="EMBL/GenBank/DDBJ databases">
        <authorList>
            <consortium name="DOE Joint Genome Institute"/>
            <person name="Kuo A."/>
            <person name="Girlanda M."/>
            <person name="Perotto S."/>
            <person name="Kohler A."/>
            <person name="Nagy L.G."/>
            <person name="Floudas D."/>
            <person name="Copeland A."/>
            <person name="Barry K.W."/>
            <person name="Cichocki N."/>
            <person name="Veneault-Fourrey C."/>
            <person name="LaButti K."/>
            <person name="Lindquist E.A."/>
            <person name="Lipzen A."/>
            <person name="Lundell T."/>
            <person name="Morin E."/>
            <person name="Murat C."/>
            <person name="Sun H."/>
            <person name="Tunlid A."/>
            <person name="Henrissat B."/>
            <person name="Grigoriev I.V."/>
            <person name="Hibbett D.S."/>
            <person name="Martin F."/>
            <person name="Nordberg H.P."/>
            <person name="Cantor M.N."/>
            <person name="Hua S.X."/>
        </authorList>
    </citation>
    <scope>NUCLEOTIDE SEQUENCE [LARGE SCALE GENOMIC DNA]</scope>
    <source>
        <strain evidence="16 17">MUT 4182</strain>
    </source>
</reference>
<keyword evidence="4" id="KW-1003">Cell membrane</keyword>
<evidence type="ECO:0000256" key="5">
    <source>
        <dbReference type="ARBA" id="ARBA00022525"/>
    </source>
</evidence>
<evidence type="ECO:0000256" key="12">
    <source>
        <dbReference type="ARBA" id="ARBA00023180"/>
    </source>
</evidence>
<dbReference type="STRING" id="1051891.A0A0C3Q8H7"/>
<keyword evidence="11" id="KW-1015">Disulfide bond</keyword>
<evidence type="ECO:0000259" key="15">
    <source>
        <dbReference type="PROSITE" id="PS52012"/>
    </source>
</evidence>
<evidence type="ECO:0000256" key="6">
    <source>
        <dbReference type="ARBA" id="ARBA00022617"/>
    </source>
</evidence>
<organism evidence="16 17">
    <name type="scientific">Tulasnella calospora MUT 4182</name>
    <dbReference type="NCBI Taxonomy" id="1051891"/>
    <lineage>
        <taxon>Eukaryota</taxon>
        <taxon>Fungi</taxon>
        <taxon>Dikarya</taxon>
        <taxon>Basidiomycota</taxon>
        <taxon>Agaricomycotina</taxon>
        <taxon>Agaricomycetes</taxon>
        <taxon>Cantharellales</taxon>
        <taxon>Tulasnellaceae</taxon>
        <taxon>Tulasnella</taxon>
    </lineage>
</organism>
<dbReference type="Proteomes" id="UP000054248">
    <property type="component" value="Unassembled WGS sequence"/>
</dbReference>
<reference evidence="17" key="2">
    <citation type="submission" date="2015-01" db="EMBL/GenBank/DDBJ databases">
        <title>Evolutionary Origins and Diversification of the Mycorrhizal Mutualists.</title>
        <authorList>
            <consortium name="DOE Joint Genome Institute"/>
            <consortium name="Mycorrhizal Genomics Consortium"/>
            <person name="Kohler A."/>
            <person name="Kuo A."/>
            <person name="Nagy L.G."/>
            <person name="Floudas D."/>
            <person name="Copeland A."/>
            <person name="Barry K.W."/>
            <person name="Cichocki N."/>
            <person name="Veneault-Fourrey C."/>
            <person name="LaButti K."/>
            <person name="Lindquist E.A."/>
            <person name="Lipzen A."/>
            <person name="Lundell T."/>
            <person name="Morin E."/>
            <person name="Murat C."/>
            <person name="Riley R."/>
            <person name="Ohm R."/>
            <person name="Sun H."/>
            <person name="Tunlid A."/>
            <person name="Henrissat B."/>
            <person name="Grigoriev I.V."/>
            <person name="Hibbett D.S."/>
            <person name="Martin F."/>
        </authorList>
    </citation>
    <scope>NUCLEOTIDE SEQUENCE [LARGE SCALE GENOMIC DNA]</scope>
    <source>
        <strain evidence="17">MUT 4182</strain>
    </source>
</reference>
<keyword evidence="12" id="KW-0325">Glycoprotein</keyword>
<evidence type="ECO:0000313" key="16">
    <source>
        <dbReference type="EMBL" id="KIO20054.1"/>
    </source>
</evidence>
<keyword evidence="8 14" id="KW-0732">Signal</keyword>
<dbReference type="Pfam" id="PF05730">
    <property type="entry name" value="CFEM"/>
    <property type="match status" value="1"/>
</dbReference>
<evidence type="ECO:0000256" key="13">
    <source>
        <dbReference type="ARBA" id="ARBA00023288"/>
    </source>
</evidence>
<dbReference type="EMBL" id="KN823190">
    <property type="protein sequence ID" value="KIO20054.1"/>
    <property type="molecule type" value="Genomic_DNA"/>
</dbReference>
<comment type="similarity">
    <text evidence="3">Belongs to the RBT5 family.</text>
</comment>
<keyword evidence="13" id="KW-0449">Lipoprotein</keyword>
<sequence>MRFFLSIICAASLASAFTVPKRHNNGQVPACATECVAKADPTPCDPDDVACICLNNKYTQDLGDCVIKSCSEEDARAAAAVGKAACKKAGVDLDHPIPGN</sequence>
<evidence type="ECO:0000256" key="8">
    <source>
        <dbReference type="ARBA" id="ARBA00022729"/>
    </source>
</evidence>
<dbReference type="PANTHER" id="PTHR37928:SF2">
    <property type="entry name" value="GPI ANCHORED CFEM DOMAIN PROTEIN (AFU_ORTHOLOGUE AFUA_6G10580)"/>
    <property type="match status" value="1"/>
</dbReference>
<dbReference type="PROSITE" id="PS52012">
    <property type="entry name" value="CFEM"/>
    <property type="match status" value="1"/>
</dbReference>
<proteinExistence type="inferred from homology"/>
<dbReference type="GO" id="GO:0046872">
    <property type="term" value="F:metal ion binding"/>
    <property type="evidence" value="ECO:0007669"/>
    <property type="project" value="UniProtKB-KW"/>
</dbReference>
<evidence type="ECO:0000256" key="1">
    <source>
        <dbReference type="ARBA" id="ARBA00004609"/>
    </source>
</evidence>
<keyword evidence="7" id="KW-0479">Metal-binding</keyword>
<name>A0A0C3Q8H7_9AGAM</name>
<dbReference type="PANTHER" id="PTHR37928">
    <property type="entry name" value="CFEM DOMAIN PROTEIN (AFU_ORTHOLOGUE AFUA_6G14090)"/>
    <property type="match status" value="1"/>
</dbReference>
<evidence type="ECO:0000256" key="9">
    <source>
        <dbReference type="ARBA" id="ARBA00023004"/>
    </source>
</evidence>
<evidence type="ECO:0000313" key="17">
    <source>
        <dbReference type="Proteomes" id="UP000054248"/>
    </source>
</evidence>
<evidence type="ECO:0000256" key="10">
    <source>
        <dbReference type="ARBA" id="ARBA00023136"/>
    </source>
</evidence>
<dbReference type="OrthoDB" id="3065412at2759"/>
<dbReference type="SMART" id="SM00747">
    <property type="entry name" value="CFEM"/>
    <property type="match status" value="1"/>
</dbReference>
<evidence type="ECO:0000256" key="7">
    <source>
        <dbReference type="ARBA" id="ARBA00022723"/>
    </source>
</evidence>
<feature type="signal peptide" evidence="14">
    <location>
        <begin position="1"/>
        <end position="16"/>
    </location>
</feature>
<accession>A0A0C3Q8H7</accession>
<feature type="chain" id="PRO_5002168631" description="CFEM domain-containing protein" evidence="14">
    <location>
        <begin position="17"/>
        <end position="100"/>
    </location>
</feature>